<keyword evidence="13 19" id="KW-1133">Transmembrane helix</keyword>
<keyword evidence="15 16" id="KW-0472">Membrane</keyword>
<evidence type="ECO:0000256" key="6">
    <source>
        <dbReference type="ARBA" id="ARBA00022475"/>
    </source>
</evidence>
<name>A0A0W0TFI9_LEGER</name>
<dbReference type="GO" id="GO:0005886">
    <property type="term" value="C:plasma membrane"/>
    <property type="evidence" value="ECO:0007669"/>
    <property type="project" value="UniProtKB-SubCell"/>
</dbReference>
<keyword evidence="5 16" id="KW-0813">Transport</keyword>
<organism evidence="20 21">
    <name type="scientific">Legionella erythra</name>
    <dbReference type="NCBI Taxonomy" id="448"/>
    <lineage>
        <taxon>Bacteria</taxon>
        <taxon>Pseudomonadati</taxon>
        <taxon>Pseudomonadota</taxon>
        <taxon>Gammaproteobacteria</taxon>
        <taxon>Legionellales</taxon>
        <taxon>Legionellaceae</taxon>
        <taxon>Legionella</taxon>
    </lineage>
</organism>
<evidence type="ECO:0000256" key="1">
    <source>
        <dbReference type="ARBA" id="ARBA00004050"/>
    </source>
</evidence>
<feature type="transmembrane region" description="Helical" evidence="19">
    <location>
        <begin position="91"/>
        <end position="113"/>
    </location>
</feature>
<evidence type="ECO:0000256" key="7">
    <source>
        <dbReference type="ARBA" id="ARBA00022519"/>
    </source>
</evidence>
<dbReference type="UniPathway" id="UPA00223"/>
<gene>
    <name evidence="20" type="primary">sdhD</name>
    <name evidence="20" type="ORF">Lery_2550</name>
</gene>
<evidence type="ECO:0000256" key="9">
    <source>
        <dbReference type="ARBA" id="ARBA00022617"/>
    </source>
</evidence>
<dbReference type="PIRSF" id="PIRSF000169">
    <property type="entry name" value="SDH_D"/>
    <property type="match status" value="1"/>
</dbReference>
<keyword evidence="14 18" id="KW-0408">Iron</keyword>
<sequence length="115" mass="13150">MVTNVTSLTGNGLKDWLIQRATAVYLLFYTIFLMGFLIAHPQMAYHQWQSLFACNWFKVASVIALGAISLHAWIGVWTVTTDYMKCTMLRVSVQMSVVVWLLGQFIWGLMIVWGQ</sequence>
<protein>
    <recommendedName>
        <fullName evidence="4 16">Succinate dehydrogenase hydrophobic membrane anchor subunit</fullName>
    </recommendedName>
</protein>
<evidence type="ECO:0000256" key="13">
    <source>
        <dbReference type="ARBA" id="ARBA00022989"/>
    </source>
</evidence>
<dbReference type="GO" id="GO:0006099">
    <property type="term" value="P:tricarboxylic acid cycle"/>
    <property type="evidence" value="ECO:0007669"/>
    <property type="project" value="UniProtKB-UniRule"/>
</dbReference>
<dbReference type="OrthoDB" id="5612767at2"/>
<keyword evidence="9 18" id="KW-0349">Heme</keyword>
<proteinExistence type="predicted"/>
<comment type="pathway">
    <text evidence="3 16">Carbohydrate metabolism; tricarboxylic acid cycle.</text>
</comment>
<feature type="binding site" evidence="17">
    <location>
        <position position="83"/>
    </location>
    <ligand>
        <name>a ubiquinone</name>
        <dbReference type="ChEBI" id="CHEBI:16389"/>
    </ligand>
</feature>
<evidence type="ECO:0000256" key="12">
    <source>
        <dbReference type="ARBA" id="ARBA00022982"/>
    </source>
</evidence>
<evidence type="ECO:0000256" key="3">
    <source>
        <dbReference type="ARBA" id="ARBA00005163"/>
    </source>
</evidence>
<keyword evidence="11 18" id="KW-0479">Metal-binding</keyword>
<keyword evidence="21" id="KW-1185">Reference proteome</keyword>
<evidence type="ECO:0000256" key="18">
    <source>
        <dbReference type="PIRSR" id="PIRSR000169-2"/>
    </source>
</evidence>
<dbReference type="AlphaFoldDB" id="A0A0W0TFI9"/>
<dbReference type="Pfam" id="PF01127">
    <property type="entry name" value="Sdh_cyt"/>
    <property type="match status" value="1"/>
</dbReference>
<dbReference type="STRING" id="448.Lery_2550"/>
<dbReference type="Gene3D" id="1.20.1300.10">
    <property type="entry name" value="Fumarate reductase/succinate dehydrogenase, transmembrane subunit"/>
    <property type="match status" value="1"/>
</dbReference>
<comment type="function">
    <text evidence="1 16">Membrane-anchoring subunit of succinate dehydrogenase (SDH).</text>
</comment>
<evidence type="ECO:0000256" key="4">
    <source>
        <dbReference type="ARBA" id="ARBA00019425"/>
    </source>
</evidence>
<dbReference type="CDD" id="cd03494">
    <property type="entry name" value="SQR_TypeC_SdhD"/>
    <property type="match status" value="1"/>
</dbReference>
<reference evidence="20 21" key="1">
    <citation type="submission" date="2015-11" db="EMBL/GenBank/DDBJ databases">
        <title>Genomic analysis of 38 Legionella species identifies large and diverse effector repertoires.</title>
        <authorList>
            <person name="Burstein D."/>
            <person name="Amaro F."/>
            <person name="Zusman T."/>
            <person name="Lifshitz Z."/>
            <person name="Cohen O."/>
            <person name="Gilbert J.A."/>
            <person name="Pupko T."/>
            <person name="Shuman H.A."/>
            <person name="Segal G."/>
        </authorList>
    </citation>
    <scope>NUCLEOTIDE SEQUENCE [LARGE SCALE GENOMIC DNA]</scope>
    <source>
        <strain evidence="20 21">SE-32A-C8</strain>
    </source>
</reference>
<dbReference type="NCBIfam" id="TIGR02968">
    <property type="entry name" value="succ_dehyd_anc"/>
    <property type="match status" value="1"/>
</dbReference>
<feature type="binding site" description="axial binding residue" evidence="18">
    <location>
        <position position="71"/>
    </location>
    <ligand>
        <name>heme</name>
        <dbReference type="ChEBI" id="CHEBI:30413"/>
        <note>ligand shared with second transmembrane subunit</note>
    </ligand>
    <ligandPart>
        <name>Fe</name>
        <dbReference type="ChEBI" id="CHEBI:18248"/>
    </ligandPart>
</feature>
<dbReference type="PANTHER" id="PTHR38689:SF1">
    <property type="entry name" value="SUCCINATE DEHYDROGENASE HYDROPHOBIC MEMBRANE ANCHOR SUBUNIT"/>
    <property type="match status" value="1"/>
</dbReference>
<dbReference type="GO" id="GO:0009055">
    <property type="term" value="F:electron transfer activity"/>
    <property type="evidence" value="ECO:0007669"/>
    <property type="project" value="TreeGrafter"/>
</dbReference>
<dbReference type="EMBL" id="LNYA01000034">
    <property type="protein sequence ID" value="KTC94383.1"/>
    <property type="molecule type" value="Genomic_DNA"/>
</dbReference>
<dbReference type="InterPro" id="IPR014312">
    <property type="entry name" value="Succ_DH_anchor"/>
</dbReference>
<evidence type="ECO:0000256" key="15">
    <source>
        <dbReference type="ARBA" id="ARBA00023136"/>
    </source>
</evidence>
<evidence type="ECO:0000313" key="21">
    <source>
        <dbReference type="Proteomes" id="UP000054773"/>
    </source>
</evidence>
<dbReference type="GO" id="GO:0046872">
    <property type="term" value="F:metal ion binding"/>
    <property type="evidence" value="ECO:0007669"/>
    <property type="project" value="UniProtKB-KW"/>
</dbReference>
<dbReference type="InterPro" id="IPR000701">
    <property type="entry name" value="SuccDH_FuR_B_TM-su"/>
</dbReference>
<keyword evidence="8 16" id="KW-0816">Tricarboxylic acid cycle</keyword>
<evidence type="ECO:0000256" key="16">
    <source>
        <dbReference type="PIRNR" id="PIRNR000169"/>
    </source>
</evidence>
<keyword evidence="10 19" id="KW-0812">Transmembrane</keyword>
<evidence type="ECO:0000256" key="5">
    <source>
        <dbReference type="ARBA" id="ARBA00022448"/>
    </source>
</evidence>
<evidence type="ECO:0000313" key="20">
    <source>
        <dbReference type="EMBL" id="KTC94383.1"/>
    </source>
</evidence>
<evidence type="ECO:0000256" key="19">
    <source>
        <dbReference type="SAM" id="Phobius"/>
    </source>
</evidence>
<evidence type="ECO:0000256" key="8">
    <source>
        <dbReference type="ARBA" id="ARBA00022532"/>
    </source>
</evidence>
<keyword evidence="7 16" id="KW-0997">Cell inner membrane</keyword>
<dbReference type="GO" id="GO:0020037">
    <property type="term" value="F:heme binding"/>
    <property type="evidence" value="ECO:0007669"/>
    <property type="project" value="InterPro"/>
</dbReference>
<evidence type="ECO:0000256" key="11">
    <source>
        <dbReference type="ARBA" id="ARBA00022723"/>
    </source>
</evidence>
<feature type="transmembrane region" description="Helical" evidence="19">
    <location>
        <begin position="21"/>
        <end position="39"/>
    </location>
</feature>
<dbReference type="Proteomes" id="UP000054773">
    <property type="component" value="Unassembled WGS sequence"/>
</dbReference>
<dbReference type="GO" id="GO:0017004">
    <property type="term" value="P:cytochrome complex assembly"/>
    <property type="evidence" value="ECO:0007669"/>
    <property type="project" value="TreeGrafter"/>
</dbReference>
<keyword evidence="12 16" id="KW-0249">Electron transport</keyword>
<comment type="subcellular location">
    <subcellularLocation>
        <location evidence="2 16">Cell inner membrane</location>
        <topology evidence="2 16">Multi-pass membrane protein</topology>
    </subcellularLocation>
</comment>
<keyword evidence="6 16" id="KW-1003">Cell membrane</keyword>
<dbReference type="RefSeq" id="WP_058527637.1">
    <property type="nucleotide sequence ID" value="NZ_CAAAHY010000013.1"/>
</dbReference>
<comment type="cofactor">
    <cofactor evidence="18">
        <name>heme</name>
        <dbReference type="ChEBI" id="CHEBI:30413"/>
    </cofactor>
    <text evidence="18">The heme is bound between the two transmembrane subunits.</text>
</comment>
<evidence type="ECO:0000256" key="10">
    <source>
        <dbReference type="ARBA" id="ARBA00022692"/>
    </source>
</evidence>
<dbReference type="PATRIC" id="fig|448.7.peg.2675"/>
<evidence type="ECO:0000256" key="2">
    <source>
        <dbReference type="ARBA" id="ARBA00004429"/>
    </source>
</evidence>
<dbReference type="SUPFAM" id="SSF81343">
    <property type="entry name" value="Fumarate reductase respiratory complex transmembrane subunits"/>
    <property type="match status" value="1"/>
</dbReference>
<accession>A0A0W0TFI9</accession>
<evidence type="ECO:0000256" key="17">
    <source>
        <dbReference type="PIRSR" id="PIRSR000169-1"/>
    </source>
</evidence>
<dbReference type="PANTHER" id="PTHR38689">
    <property type="entry name" value="SUCCINATE DEHYDROGENASE HYDROPHOBIC MEMBRANE ANCHOR SUBUNIT"/>
    <property type="match status" value="1"/>
</dbReference>
<dbReference type="InterPro" id="IPR034804">
    <property type="entry name" value="SQR/QFR_C/D"/>
</dbReference>
<evidence type="ECO:0000256" key="14">
    <source>
        <dbReference type="ARBA" id="ARBA00023004"/>
    </source>
</evidence>
<comment type="caution">
    <text evidence="20">The sequence shown here is derived from an EMBL/GenBank/DDBJ whole genome shotgun (WGS) entry which is preliminary data.</text>
</comment>
<feature type="transmembrane region" description="Helical" evidence="19">
    <location>
        <begin position="59"/>
        <end position="79"/>
    </location>
</feature>